<feature type="transmembrane region" description="Helical" evidence="5">
    <location>
        <begin position="323"/>
        <end position="348"/>
    </location>
</feature>
<dbReference type="Proteomes" id="UP001232992">
    <property type="component" value="Unassembled WGS sequence"/>
</dbReference>
<dbReference type="SUPFAM" id="SSF103473">
    <property type="entry name" value="MFS general substrate transporter"/>
    <property type="match status" value="1"/>
</dbReference>
<dbReference type="Gene3D" id="1.20.1250.20">
    <property type="entry name" value="MFS general substrate transporter like domains"/>
    <property type="match status" value="2"/>
</dbReference>
<evidence type="ECO:0000256" key="5">
    <source>
        <dbReference type="SAM" id="Phobius"/>
    </source>
</evidence>
<comment type="subcellular location">
    <subcellularLocation>
        <location evidence="1">Cell membrane</location>
        <topology evidence="1">Multi-pass membrane protein</topology>
    </subcellularLocation>
</comment>
<evidence type="ECO:0000259" key="6">
    <source>
        <dbReference type="PROSITE" id="PS50850"/>
    </source>
</evidence>
<organism evidence="7 8">
    <name type="scientific">Roseofilum casamattae BLCC-M143</name>
    <dbReference type="NCBI Taxonomy" id="3022442"/>
    <lineage>
        <taxon>Bacteria</taxon>
        <taxon>Bacillati</taxon>
        <taxon>Cyanobacteriota</taxon>
        <taxon>Cyanophyceae</taxon>
        <taxon>Desertifilales</taxon>
        <taxon>Desertifilaceae</taxon>
        <taxon>Roseofilum</taxon>
        <taxon>Roseofilum casamattae</taxon>
    </lineage>
</organism>
<feature type="domain" description="Major facilitator superfamily (MFS) profile" evidence="6">
    <location>
        <begin position="1"/>
        <end position="377"/>
    </location>
</feature>
<comment type="caution">
    <text evidence="7">The sequence shown here is derived from an EMBL/GenBank/DDBJ whole genome shotgun (WGS) entry which is preliminary data.</text>
</comment>
<feature type="transmembrane region" description="Helical" evidence="5">
    <location>
        <begin position="122"/>
        <end position="144"/>
    </location>
</feature>
<feature type="transmembrane region" description="Helical" evidence="5">
    <location>
        <begin position="93"/>
        <end position="110"/>
    </location>
</feature>
<proteinExistence type="predicted"/>
<evidence type="ECO:0000313" key="8">
    <source>
        <dbReference type="Proteomes" id="UP001232992"/>
    </source>
</evidence>
<dbReference type="InterPro" id="IPR052714">
    <property type="entry name" value="MFS_Exporter"/>
</dbReference>
<name>A0ABT7BX84_9CYAN</name>
<feature type="transmembrane region" description="Helical" evidence="5">
    <location>
        <begin position="354"/>
        <end position="372"/>
    </location>
</feature>
<feature type="transmembrane region" description="Helical" evidence="5">
    <location>
        <begin position="264"/>
        <end position="283"/>
    </location>
</feature>
<evidence type="ECO:0000256" key="3">
    <source>
        <dbReference type="ARBA" id="ARBA00022989"/>
    </source>
</evidence>
<evidence type="ECO:0000256" key="4">
    <source>
        <dbReference type="ARBA" id="ARBA00023136"/>
    </source>
</evidence>
<keyword evidence="2 5" id="KW-0812">Transmembrane</keyword>
<keyword evidence="4 5" id="KW-0472">Membrane</keyword>
<dbReference type="EMBL" id="JAQOSQ010000010">
    <property type="protein sequence ID" value="MDJ1183781.1"/>
    <property type="molecule type" value="Genomic_DNA"/>
</dbReference>
<dbReference type="InterPro" id="IPR011701">
    <property type="entry name" value="MFS"/>
</dbReference>
<keyword evidence="8" id="KW-1185">Reference proteome</keyword>
<dbReference type="InterPro" id="IPR036259">
    <property type="entry name" value="MFS_trans_sf"/>
</dbReference>
<evidence type="ECO:0000256" key="2">
    <source>
        <dbReference type="ARBA" id="ARBA00022692"/>
    </source>
</evidence>
<dbReference type="Pfam" id="PF07690">
    <property type="entry name" value="MFS_1"/>
    <property type="match status" value="1"/>
</dbReference>
<gene>
    <name evidence="7" type="ORF">PMH09_11335</name>
</gene>
<evidence type="ECO:0000313" key="7">
    <source>
        <dbReference type="EMBL" id="MDJ1183781.1"/>
    </source>
</evidence>
<keyword evidence="3 5" id="KW-1133">Transmembrane helix</keyword>
<dbReference type="PROSITE" id="PS50850">
    <property type="entry name" value="MFS"/>
    <property type="match status" value="1"/>
</dbReference>
<protein>
    <submittedName>
        <fullName evidence="7">MFS transporter</fullName>
    </submittedName>
</protein>
<feature type="transmembrane region" description="Helical" evidence="5">
    <location>
        <begin position="63"/>
        <end position="81"/>
    </location>
</feature>
<accession>A0ABT7BX84</accession>
<feature type="transmembrane region" description="Helical" evidence="5">
    <location>
        <begin position="150"/>
        <end position="170"/>
    </location>
</feature>
<dbReference type="PANTHER" id="PTHR23531">
    <property type="entry name" value="QUINOLENE RESISTANCE PROTEIN NORA"/>
    <property type="match status" value="1"/>
</dbReference>
<feature type="transmembrane region" description="Helical" evidence="5">
    <location>
        <begin position="33"/>
        <end position="51"/>
    </location>
</feature>
<dbReference type="PANTHER" id="PTHR23531:SF1">
    <property type="entry name" value="QUINOLENE RESISTANCE PROTEIN NORA"/>
    <property type="match status" value="1"/>
</dbReference>
<feature type="transmembrane region" description="Helical" evidence="5">
    <location>
        <begin position="233"/>
        <end position="252"/>
    </location>
</feature>
<dbReference type="InterPro" id="IPR020846">
    <property type="entry name" value="MFS_dom"/>
</dbReference>
<reference evidence="7 8" key="1">
    <citation type="submission" date="2023-01" db="EMBL/GenBank/DDBJ databases">
        <title>Novel diversity within Roseofilum (Cyanobacteria; Desertifilaceae) from marine benthic mats with descriptions of four novel species.</title>
        <authorList>
            <person name="Wang Y."/>
            <person name="Berthold D.E."/>
            <person name="Hu J."/>
            <person name="Lefler F.W."/>
            <person name="Laughinghouse H.D. IV."/>
        </authorList>
    </citation>
    <scope>NUCLEOTIDE SEQUENCE [LARGE SCALE GENOMIC DNA]</scope>
    <source>
        <strain evidence="7 8">BLCC-M143</strain>
    </source>
</reference>
<feature type="transmembrane region" description="Helical" evidence="5">
    <location>
        <begin position="289"/>
        <end position="311"/>
    </location>
</feature>
<evidence type="ECO:0000256" key="1">
    <source>
        <dbReference type="ARBA" id="ARBA00004651"/>
    </source>
</evidence>
<feature type="transmembrane region" description="Helical" evidence="5">
    <location>
        <begin position="203"/>
        <end position="227"/>
    </location>
</feature>
<sequence>MFGAGLLFWASIGSLLPTLPLYLRDLEVNPQQLGLVMGAFAIGLLGSRPWIGTTADRRSRKAVLLIGATISGLAPFCYLLVDSVPWLMVVRTFHGISLAAFTTGYIALVADIAPAESRGELLGYMSLINPIGVAIGPALGGLVQESFGNTSLFCVTGSLGLLCLTIISQVREQRSAEKNLQQESSPGEFSELWNLLTGPRVRILTLVLFHVGLAFGAMTSFVSLLIAETGVNFNGGWFFSAAAIASFAVRIVSGPLSDRIGRGLFVSLSLFLYSISMCLLVFANSAELFLLAGVLEGAGFGLMIPTISAIVADRAYPEERGRLLGLCLGGFDVGIALAGPFAGVIVASSSYQTVFIWATGFLWLGLFIFLTQSSKDLRHSLRYALGKGRDIYAL</sequence>
<dbReference type="CDD" id="cd17489">
    <property type="entry name" value="MFS_YfcJ_like"/>
    <property type="match status" value="1"/>
</dbReference>
<dbReference type="RefSeq" id="WP_283758432.1">
    <property type="nucleotide sequence ID" value="NZ_JAQOSQ010000010.1"/>
</dbReference>